<dbReference type="Pfam" id="PF01876">
    <property type="entry name" value="RNase_P_p30"/>
    <property type="match status" value="1"/>
</dbReference>
<evidence type="ECO:0000313" key="4">
    <source>
        <dbReference type="EMBL" id="VEN52566.1"/>
    </source>
</evidence>
<dbReference type="Gene3D" id="3.20.20.140">
    <property type="entry name" value="Metal-dependent hydrolases"/>
    <property type="match status" value="1"/>
</dbReference>
<evidence type="ECO:0000256" key="2">
    <source>
        <dbReference type="ARBA" id="ARBA00007331"/>
    </source>
</evidence>
<dbReference type="AlphaFoldDB" id="A0A653CXC1"/>
<dbReference type="EMBL" id="CAACVG010009207">
    <property type="protein sequence ID" value="VEN52566.1"/>
    <property type="molecule type" value="Genomic_DNA"/>
</dbReference>
<gene>
    <name evidence="4" type="ORF">CALMAC_LOCUS12641</name>
</gene>
<dbReference type="InterPro" id="IPR002738">
    <property type="entry name" value="RNase_P_p30"/>
</dbReference>
<comment type="subcellular location">
    <subcellularLocation>
        <location evidence="1">Nucleus</location>
    </subcellularLocation>
</comment>
<name>A0A653CXC1_CALMS</name>
<keyword evidence="5" id="KW-1185">Reference proteome</keyword>
<proteinExistence type="inferred from homology"/>
<accession>A0A653CXC1</accession>
<dbReference type="PANTHER" id="PTHR13031">
    <property type="entry name" value="RIBONUCLEASE P SUBUNIT P30"/>
    <property type="match status" value="1"/>
</dbReference>
<organism evidence="4 5">
    <name type="scientific">Callosobruchus maculatus</name>
    <name type="common">Southern cowpea weevil</name>
    <name type="synonym">Pulse bruchid</name>
    <dbReference type="NCBI Taxonomy" id="64391"/>
    <lineage>
        <taxon>Eukaryota</taxon>
        <taxon>Metazoa</taxon>
        <taxon>Ecdysozoa</taxon>
        <taxon>Arthropoda</taxon>
        <taxon>Hexapoda</taxon>
        <taxon>Insecta</taxon>
        <taxon>Pterygota</taxon>
        <taxon>Neoptera</taxon>
        <taxon>Endopterygota</taxon>
        <taxon>Coleoptera</taxon>
        <taxon>Polyphaga</taxon>
        <taxon>Cucujiformia</taxon>
        <taxon>Chrysomeloidea</taxon>
        <taxon>Chrysomelidae</taxon>
        <taxon>Bruchinae</taxon>
        <taxon>Bruchini</taxon>
        <taxon>Callosobruchus</taxon>
    </lineage>
</organism>
<evidence type="ECO:0000313" key="5">
    <source>
        <dbReference type="Proteomes" id="UP000410492"/>
    </source>
</evidence>
<dbReference type="GO" id="GO:0008033">
    <property type="term" value="P:tRNA processing"/>
    <property type="evidence" value="ECO:0007669"/>
    <property type="project" value="UniProtKB-KW"/>
</dbReference>
<dbReference type="GO" id="GO:0005655">
    <property type="term" value="C:nucleolar ribonuclease P complex"/>
    <property type="evidence" value="ECO:0007669"/>
    <property type="project" value="TreeGrafter"/>
</dbReference>
<keyword evidence="3" id="KW-0819">tRNA processing</keyword>
<dbReference type="PANTHER" id="PTHR13031:SF0">
    <property type="entry name" value="RIBONUCLEASE P PROTEIN SUBUNIT P30"/>
    <property type="match status" value="1"/>
</dbReference>
<protein>
    <submittedName>
        <fullName evidence="4">Uncharacterized protein</fullName>
    </submittedName>
</protein>
<sequence>MLKTKAFYDLCIQDTYFNEDNLQKHLSALYNYGYRTIAINQSIDDSDTEPKKKKKKGEVRESHDVVPVPFDLTKLKQLVDELKFDSFVILNRLTIQFANLETLHRITKSPNFKKFHIIAAAPTTPQAFAHTCSTLEADIFTFDPENKFNLRLNRKLYNQLVDRGYHFELQYAPAILHSTKRKNLIHASHLFHMFGKSKNIIFSSGADRLDLLRGPYDIINLYPFVINAIFRVEPIHKQNSLKDVTNFQPISIIPKNNISLTGIRGLIFGLSELQCKNAITHCTRKTVLNSVGRRHGKAVMFVENVEKPPEVIEKDSDVEMIDDSDEDVMIIDQPKSKKTKT</sequence>
<dbReference type="InterPro" id="IPR016195">
    <property type="entry name" value="Pol/histidinol_Pase-like"/>
</dbReference>
<evidence type="ECO:0000256" key="1">
    <source>
        <dbReference type="ARBA" id="ARBA00004123"/>
    </source>
</evidence>
<dbReference type="GO" id="GO:0003723">
    <property type="term" value="F:RNA binding"/>
    <property type="evidence" value="ECO:0007669"/>
    <property type="project" value="TreeGrafter"/>
</dbReference>
<dbReference type="OrthoDB" id="17948at2759"/>
<evidence type="ECO:0000256" key="3">
    <source>
        <dbReference type="ARBA" id="ARBA00022694"/>
    </source>
</evidence>
<dbReference type="Proteomes" id="UP000410492">
    <property type="component" value="Unassembled WGS sequence"/>
</dbReference>
<reference evidence="4 5" key="1">
    <citation type="submission" date="2019-01" db="EMBL/GenBank/DDBJ databases">
        <authorList>
            <person name="Sayadi A."/>
        </authorList>
    </citation>
    <scope>NUCLEOTIDE SEQUENCE [LARGE SCALE GENOMIC DNA]</scope>
</reference>
<dbReference type="SUPFAM" id="SSF89550">
    <property type="entry name" value="PHP domain-like"/>
    <property type="match status" value="1"/>
</dbReference>
<comment type="similarity">
    <text evidence="2">Belongs to the eukaryotic/archaeal RNase P protein component 3 family.</text>
</comment>